<comment type="caution">
    <text evidence="2">The sequence shown here is derived from an EMBL/GenBank/DDBJ whole genome shotgun (WGS) entry which is preliminary data.</text>
</comment>
<accession>A0A8J5S5M3</accession>
<organism evidence="2 3">
    <name type="scientific">Zizania palustris</name>
    <name type="common">Northern wild rice</name>
    <dbReference type="NCBI Taxonomy" id="103762"/>
    <lineage>
        <taxon>Eukaryota</taxon>
        <taxon>Viridiplantae</taxon>
        <taxon>Streptophyta</taxon>
        <taxon>Embryophyta</taxon>
        <taxon>Tracheophyta</taxon>
        <taxon>Spermatophyta</taxon>
        <taxon>Magnoliopsida</taxon>
        <taxon>Liliopsida</taxon>
        <taxon>Poales</taxon>
        <taxon>Poaceae</taxon>
        <taxon>BOP clade</taxon>
        <taxon>Oryzoideae</taxon>
        <taxon>Oryzeae</taxon>
        <taxon>Zizaniinae</taxon>
        <taxon>Zizania</taxon>
    </lineage>
</organism>
<proteinExistence type="predicted"/>
<sequence>MADSATRAESTEEQPLLPRRRFPGTPGHQPLRSSAKSRSWGPPDVEAESKAAGCRSTPLCTVPWGPRT</sequence>
<keyword evidence="3" id="KW-1185">Reference proteome</keyword>
<name>A0A8J5S5M3_ZIZPA</name>
<dbReference type="AlphaFoldDB" id="A0A8J5S5M3"/>
<evidence type="ECO:0000313" key="2">
    <source>
        <dbReference type="EMBL" id="KAG8060614.1"/>
    </source>
</evidence>
<dbReference type="Proteomes" id="UP000729402">
    <property type="component" value="Unassembled WGS sequence"/>
</dbReference>
<evidence type="ECO:0000256" key="1">
    <source>
        <dbReference type="SAM" id="MobiDB-lite"/>
    </source>
</evidence>
<evidence type="ECO:0000313" key="3">
    <source>
        <dbReference type="Proteomes" id="UP000729402"/>
    </source>
</evidence>
<protein>
    <submittedName>
        <fullName evidence="2">Uncharacterized protein</fullName>
    </submittedName>
</protein>
<reference evidence="2" key="2">
    <citation type="submission" date="2021-02" db="EMBL/GenBank/DDBJ databases">
        <authorList>
            <person name="Kimball J.A."/>
            <person name="Haas M.W."/>
            <person name="Macchietto M."/>
            <person name="Kono T."/>
            <person name="Duquette J."/>
            <person name="Shao M."/>
        </authorList>
    </citation>
    <scope>NUCLEOTIDE SEQUENCE</scope>
    <source>
        <tissue evidence="2">Fresh leaf tissue</tissue>
    </source>
</reference>
<gene>
    <name evidence="2" type="ORF">GUJ93_ZPchr0002g26177</name>
</gene>
<dbReference type="EMBL" id="JAAALK010000287">
    <property type="protein sequence ID" value="KAG8060614.1"/>
    <property type="molecule type" value="Genomic_DNA"/>
</dbReference>
<reference evidence="2" key="1">
    <citation type="journal article" date="2021" name="bioRxiv">
        <title>Whole Genome Assembly and Annotation of Northern Wild Rice, Zizania palustris L., Supports a Whole Genome Duplication in the Zizania Genus.</title>
        <authorList>
            <person name="Haas M."/>
            <person name="Kono T."/>
            <person name="Macchietto M."/>
            <person name="Millas R."/>
            <person name="McGilp L."/>
            <person name="Shao M."/>
            <person name="Duquette J."/>
            <person name="Hirsch C.N."/>
            <person name="Kimball J."/>
        </authorList>
    </citation>
    <scope>NUCLEOTIDE SEQUENCE</scope>
    <source>
        <tissue evidence="2">Fresh leaf tissue</tissue>
    </source>
</reference>
<feature type="region of interest" description="Disordered" evidence="1">
    <location>
        <begin position="1"/>
        <end position="68"/>
    </location>
</feature>